<protein>
    <recommendedName>
        <fullName evidence="2">beta-glucosidase</fullName>
        <ecNumber evidence="2">3.2.1.21</ecNumber>
    </recommendedName>
</protein>
<reference evidence="7 8" key="1">
    <citation type="submission" date="2020-02" db="EMBL/GenBank/DDBJ databases">
        <authorList>
            <person name="Hogendoorn C."/>
        </authorList>
    </citation>
    <scope>NUCLEOTIDE SEQUENCE [LARGE SCALE GENOMIC DNA]</scope>
    <source>
        <strain evidence="7">R501</strain>
    </source>
</reference>
<keyword evidence="8" id="KW-1185">Reference proteome</keyword>
<evidence type="ECO:0000313" key="7">
    <source>
        <dbReference type="EMBL" id="CAB1127913.1"/>
    </source>
</evidence>
<evidence type="ECO:0000256" key="2">
    <source>
        <dbReference type="ARBA" id="ARBA00012744"/>
    </source>
</evidence>
<name>A0A6F8ZE50_9FIRM</name>
<evidence type="ECO:0000256" key="4">
    <source>
        <dbReference type="ARBA" id="ARBA00023295"/>
    </source>
</evidence>
<dbReference type="PROSITE" id="PS00572">
    <property type="entry name" value="GLYCOSYL_HYDROL_F1_1"/>
    <property type="match status" value="1"/>
</dbReference>
<dbReference type="SUPFAM" id="SSF51445">
    <property type="entry name" value="(Trans)glycosidases"/>
    <property type="match status" value="1"/>
</dbReference>
<dbReference type="PANTHER" id="PTHR10353:SF36">
    <property type="entry name" value="LP05116P"/>
    <property type="match status" value="1"/>
</dbReference>
<dbReference type="GO" id="GO:0005829">
    <property type="term" value="C:cytosol"/>
    <property type="evidence" value="ECO:0007669"/>
    <property type="project" value="TreeGrafter"/>
</dbReference>
<evidence type="ECO:0000313" key="8">
    <source>
        <dbReference type="Proteomes" id="UP000503399"/>
    </source>
</evidence>
<evidence type="ECO:0000256" key="1">
    <source>
        <dbReference type="ARBA" id="ARBA00010838"/>
    </source>
</evidence>
<evidence type="ECO:0000256" key="3">
    <source>
        <dbReference type="ARBA" id="ARBA00022801"/>
    </source>
</evidence>
<dbReference type="GO" id="GO:0016052">
    <property type="term" value="P:carbohydrate catabolic process"/>
    <property type="evidence" value="ECO:0007669"/>
    <property type="project" value="TreeGrafter"/>
</dbReference>
<evidence type="ECO:0000256" key="5">
    <source>
        <dbReference type="PROSITE-ProRule" id="PRU10055"/>
    </source>
</evidence>
<dbReference type="Pfam" id="PF00232">
    <property type="entry name" value="Glyco_hydro_1"/>
    <property type="match status" value="1"/>
</dbReference>
<sequence length="125" mass="13497">MDWEVDPEGLEVLLHRLARFRLPIVVTENGIATTDDGFRTAFLEAHLAALARAGAAGVPIRGYFYWAALDNFEWALGFGPRFGLIAVDYATQARRVRPSAAVLGAWARAGPPSAPPPPSPTGDRL</sequence>
<dbReference type="GO" id="GO:0008422">
    <property type="term" value="F:beta-glucosidase activity"/>
    <property type="evidence" value="ECO:0007669"/>
    <property type="project" value="UniProtKB-EC"/>
</dbReference>
<dbReference type="EC" id="3.2.1.21" evidence="2"/>
<dbReference type="AlphaFoldDB" id="A0A6F8ZE50"/>
<organism evidence="7 8">
    <name type="scientific">Candidatus Hydrogenisulfobacillus filiaventi</name>
    <dbReference type="NCBI Taxonomy" id="2707344"/>
    <lineage>
        <taxon>Bacteria</taxon>
        <taxon>Bacillati</taxon>
        <taxon>Bacillota</taxon>
        <taxon>Clostridia</taxon>
        <taxon>Eubacteriales</taxon>
        <taxon>Clostridiales Family XVII. Incertae Sedis</taxon>
        <taxon>Candidatus Hydrogenisulfobacillus</taxon>
    </lineage>
</organism>
<accession>A0A6F8ZE50</accession>
<feature type="active site" description="Nucleophile" evidence="5">
    <location>
        <position position="28"/>
    </location>
</feature>
<dbReference type="EMBL" id="LR778114">
    <property type="protein sequence ID" value="CAB1127913.1"/>
    <property type="molecule type" value="Genomic_DNA"/>
</dbReference>
<dbReference type="PANTHER" id="PTHR10353">
    <property type="entry name" value="GLYCOSYL HYDROLASE"/>
    <property type="match status" value="1"/>
</dbReference>
<dbReference type="InterPro" id="IPR018120">
    <property type="entry name" value="Glyco_hydro_1_AS"/>
</dbReference>
<comment type="similarity">
    <text evidence="1 6">Belongs to the glycosyl hydrolase 1 family.</text>
</comment>
<keyword evidence="4" id="KW-0326">Glycosidase</keyword>
<dbReference type="Proteomes" id="UP000503399">
    <property type="component" value="Chromosome"/>
</dbReference>
<dbReference type="PRINTS" id="PR00131">
    <property type="entry name" value="GLHYDRLASE1"/>
</dbReference>
<dbReference type="KEGG" id="hfv:R50_0407"/>
<proteinExistence type="inferred from homology"/>
<evidence type="ECO:0000256" key="6">
    <source>
        <dbReference type="RuleBase" id="RU003690"/>
    </source>
</evidence>
<gene>
    <name evidence="7" type="ORF">R50_0407</name>
</gene>
<dbReference type="InterPro" id="IPR017853">
    <property type="entry name" value="GH"/>
</dbReference>
<dbReference type="InterPro" id="IPR001360">
    <property type="entry name" value="Glyco_hydro_1"/>
</dbReference>
<dbReference type="Gene3D" id="3.20.20.80">
    <property type="entry name" value="Glycosidases"/>
    <property type="match status" value="1"/>
</dbReference>
<keyword evidence="3" id="KW-0378">Hydrolase</keyword>